<evidence type="ECO:0000256" key="11">
    <source>
        <dbReference type="RuleBase" id="RU004504"/>
    </source>
</evidence>
<dbReference type="Proteomes" id="UP001166674">
    <property type="component" value="Unassembled WGS sequence"/>
</dbReference>
<dbReference type="InterPro" id="IPR020578">
    <property type="entry name" value="Aminotrans_V_PyrdxlP_BS"/>
</dbReference>
<protein>
    <recommendedName>
        <fullName evidence="4">phosphoserine transaminase</fullName>
        <ecNumber evidence="4">2.6.1.52</ecNumber>
    </recommendedName>
</protein>
<comment type="pathway">
    <text evidence="2">Amino-acid biosynthesis; L-serine biosynthesis; L-serine from 3-phospho-D-glycerate: step 2/3.</text>
</comment>
<dbReference type="AlphaFoldDB" id="A0AA41MUY4"/>
<dbReference type="InterPro" id="IPR000192">
    <property type="entry name" value="Aminotrans_V_dom"/>
</dbReference>
<organism evidence="14 15">
    <name type="scientific">Sciurus carolinensis</name>
    <name type="common">Eastern gray squirrel</name>
    <dbReference type="NCBI Taxonomy" id="30640"/>
    <lineage>
        <taxon>Eukaryota</taxon>
        <taxon>Metazoa</taxon>
        <taxon>Chordata</taxon>
        <taxon>Craniata</taxon>
        <taxon>Vertebrata</taxon>
        <taxon>Euteleostomi</taxon>
        <taxon>Mammalia</taxon>
        <taxon>Eutheria</taxon>
        <taxon>Euarchontoglires</taxon>
        <taxon>Glires</taxon>
        <taxon>Rodentia</taxon>
        <taxon>Sciuromorpha</taxon>
        <taxon>Sciuridae</taxon>
        <taxon>Sciurinae</taxon>
        <taxon>Sciurini</taxon>
        <taxon>Sciurus</taxon>
    </lineage>
</organism>
<evidence type="ECO:0000256" key="4">
    <source>
        <dbReference type="ARBA" id="ARBA00013030"/>
    </source>
</evidence>
<evidence type="ECO:0000259" key="13">
    <source>
        <dbReference type="Pfam" id="PF00266"/>
    </source>
</evidence>
<dbReference type="InterPro" id="IPR015422">
    <property type="entry name" value="PyrdxlP-dep_Trfase_small"/>
</dbReference>
<sequence>MQFGKSSLFSPPTIFRRELSQAGRLVQSPGRLALIEKEAETLKAGRSHRTLNGLVNETNGDASFLVRTNRRRTCDRGPMGRRRGAGRRQGVGTRGRLARQLLRDPGVPRGLSCLADSLLSPLHHGFPEASDQLRARACQTAALGKIPPVLLEIQKELLDYKGVGISVLEIPDPSTWNLNPDASYVYYCANETVHGVEFNFIPDVKGAVLVCDMSSNFLSKPVDVSKFGVIFAGAQKNIGSAGVTVVIVRDDLLGFALRECPSILDYKVQAENKSLYNTPPCFSIYVMGLVLEWIKNNGGTAAMEKLSSIKSQKIYEIIDNSQGFYVSVGGIRVSLYNAVTTEDVETLATFMKNFLEMHQL</sequence>
<evidence type="ECO:0000256" key="3">
    <source>
        <dbReference type="ARBA" id="ARBA00006904"/>
    </source>
</evidence>
<comment type="cofactor">
    <cofactor evidence="1 11">
        <name>pyridoxal 5'-phosphate</name>
        <dbReference type="ChEBI" id="CHEBI:597326"/>
    </cofactor>
</comment>
<dbReference type="InterPro" id="IPR015424">
    <property type="entry name" value="PyrdxlP-dep_Trfase"/>
</dbReference>
<dbReference type="GO" id="GO:0005737">
    <property type="term" value="C:cytoplasm"/>
    <property type="evidence" value="ECO:0007669"/>
    <property type="project" value="TreeGrafter"/>
</dbReference>
<keyword evidence="5 14" id="KW-0032">Aminotransferase</keyword>
<keyword evidence="7" id="KW-0808">Transferase</keyword>
<dbReference type="GO" id="GO:0004648">
    <property type="term" value="F:O-phospho-L-serine:2-oxoglutarate aminotransferase activity"/>
    <property type="evidence" value="ECO:0007669"/>
    <property type="project" value="UniProtKB-EC"/>
</dbReference>
<keyword evidence="15" id="KW-1185">Reference proteome</keyword>
<evidence type="ECO:0000313" key="14">
    <source>
        <dbReference type="EMBL" id="MBZ3878486.1"/>
    </source>
</evidence>
<dbReference type="InterPro" id="IPR015421">
    <property type="entry name" value="PyrdxlP-dep_Trfase_major"/>
</dbReference>
<feature type="region of interest" description="Disordered" evidence="12">
    <location>
        <begin position="73"/>
        <end position="96"/>
    </location>
</feature>
<dbReference type="EMBL" id="JAATJV010328799">
    <property type="protein sequence ID" value="MBZ3878486.1"/>
    <property type="molecule type" value="Genomic_DNA"/>
</dbReference>
<dbReference type="PANTHER" id="PTHR43247:SF1">
    <property type="entry name" value="PHOSPHOSERINE AMINOTRANSFERASE"/>
    <property type="match status" value="1"/>
</dbReference>
<evidence type="ECO:0000256" key="1">
    <source>
        <dbReference type="ARBA" id="ARBA00001933"/>
    </source>
</evidence>
<evidence type="ECO:0000256" key="9">
    <source>
        <dbReference type="ARBA" id="ARBA00023299"/>
    </source>
</evidence>
<dbReference type="PROSITE" id="PS00595">
    <property type="entry name" value="AA_TRANSFER_CLASS_5"/>
    <property type="match status" value="1"/>
</dbReference>
<reference evidence="14" key="1">
    <citation type="submission" date="2020-03" db="EMBL/GenBank/DDBJ databases">
        <title>Studies in the Genomics of Life Span.</title>
        <authorList>
            <person name="Glass D."/>
        </authorList>
    </citation>
    <scope>NUCLEOTIDE SEQUENCE</scope>
    <source>
        <strain evidence="14">SUZIE</strain>
        <tissue evidence="14">Muscle</tissue>
    </source>
</reference>
<evidence type="ECO:0000256" key="8">
    <source>
        <dbReference type="ARBA" id="ARBA00022898"/>
    </source>
</evidence>
<dbReference type="GO" id="GO:0030170">
    <property type="term" value="F:pyridoxal phosphate binding"/>
    <property type="evidence" value="ECO:0007669"/>
    <property type="project" value="TreeGrafter"/>
</dbReference>
<accession>A0AA41MUY4</accession>
<dbReference type="Pfam" id="PF00266">
    <property type="entry name" value="Aminotran_5"/>
    <property type="match status" value="1"/>
</dbReference>
<proteinExistence type="inferred from homology"/>
<evidence type="ECO:0000256" key="10">
    <source>
        <dbReference type="ARBA" id="ARBA00049007"/>
    </source>
</evidence>
<dbReference type="GO" id="GO:0006564">
    <property type="term" value="P:L-serine biosynthetic process"/>
    <property type="evidence" value="ECO:0007669"/>
    <property type="project" value="UniProtKB-KW"/>
</dbReference>
<dbReference type="SUPFAM" id="SSF53383">
    <property type="entry name" value="PLP-dependent transferases"/>
    <property type="match status" value="1"/>
</dbReference>
<feature type="domain" description="Aminotransferase class V" evidence="13">
    <location>
        <begin position="171"/>
        <end position="326"/>
    </location>
</feature>
<evidence type="ECO:0000256" key="12">
    <source>
        <dbReference type="SAM" id="MobiDB-lite"/>
    </source>
</evidence>
<evidence type="ECO:0000256" key="7">
    <source>
        <dbReference type="ARBA" id="ARBA00022679"/>
    </source>
</evidence>
<comment type="caution">
    <text evidence="14">The sequence shown here is derived from an EMBL/GenBank/DDBJ whole genome shotgun (WGS) entry which is preliminary data.</text>
</comment>
<dbReference type="PANTHER" id="PTHR43247">
    <property type="entry name" value="PHOSPHOSERINE AMINOTRANSFERASE"/>
    <property type="match status" value="1"/>
</dbReference>
<name>A0AA41MUY4_SCICA</name>
<evidence type="ECO:0000256" key="6">
    <source>
        <dbReference type="ARBA" id="ARBA00022605"/>
    </source>
</evidence>
<evidence type="ECO:0000313" key="15">
    <source>
        <dbReference type="Proteomes" id="UP001166674"/>
    </source>
</evidence>
<evidence type="ECO:0000256" key="5">
    <source>
        <dbReference type="ARBA" id="ARBA00022576"/>
    </source>
</evidence>
<dbReference type="Gene3D" id="3.90.1150.10">
    <property type="entry name" value="Aspartate Aminotransferase, domain 1"/>
    <property type="match status" value="2"/>
</dbReference>
<keyword evidence="9" id="KW-0718">Serine biosynthesis</keyword>
<dbReference type="InterPro" id="IPR022278">
    <property type="entry name" value="Pser_aminoTfrase"/>
</dbReference>
<comment type="similarity">
    <text evidence="3">Belongs to the class-V pyridoxal-phosphate-dependent aminotransferase family. SerC subfamily.</text>
</comment>
<evidence type="ECO:0000256" key="2">
    <source>
        <dbReference type="ARBA" id="ARBA00005099"/>
    </source>
</evidence>
<dbReference type="EC" id="2.6.1.52" evidence="4"/>
<keyword evidence="8" id="KW-0663">Pyridoxal phosphate</keyword>
<comment type="catalytic activity">
    <reaction evidence="10">
        <text>O-phospho-L-serine + 2-oxoglutarate = 3-phosphooxypyruvate + L-glutamate</text>
        <dbReference type="Rhea" id="RHEA:14329"/>
        <dbReference type="ChEBI" id="CHEBI:16810"/>
        <dbReference type="ChEBI" id="CHEBI:18110"/>
        <dbReference type="ChEBI" id="CHEBI:29985"/>
        <dbReference type="ChEBI" id="CHEBI:57524"/>
        <dbReference type="EC" id="2.6.1.52"/>
    </reaction>
</comment>
<keyword evidence="6" id="KW-0028">Amino-acid biosynthesis</keyword>
<feature type="compositionally biased region" description="Basic residues" evidence="12">
    <location>
        <begin position="73"/>
        <end position="86"/>
    </location>
</feature>
<dbReference type="Gene3D" id="3.40.640.10">
    <property type="entry name" value="Type I PLP-dependent aspartate aminotransferase-like (Major domain)"/>
    <property type="match status" value="1"/>
</dbReference>
<gene>
    <name evidence="14" type="ORF">SUZIE_148240</name>
</gene>